<gene>
    <name evidence="7" type="primary">flgK</name>
    <name evidence="11" type="ORF">SAMN05216529_101619</name>
</gene>
<sequence length="521" mass="56190">MIRSTFAGFTMAQHALSASQRAIDVAGQNLSNVNTAGYTRQRLDLASINPVGASYGSSTFDNKVGQGVMITGISQIRDPYLDIQYRNQIAKVGTADATDKILEKIGNIFDETDTSAIRSALNDVISQLKNMAIPSESGERSSDALVRSACTVLLNAIHQNATSVSSVISDTVDELQNSDIKNINSCIQQIVELNKTIKNTQVMGNPALELLDQRNQLLDDLATYLPIQVTYETQGSGSSAVDTLKVTFKDKNGNVHNLISDDKGGEFQLGTTGGGIPISLTIKDAVTPEDPLDPANVNNIDIADLMQNGVLKGKIDMLNKSEVFDGTDIKGIGYYSSMFDKFVDTFATLMNTLNATDDGAGGTIPQDLFSTTDGSTTFTAENIKISDGWMNGTVNLTRTQTPGAGGTDNTSAYSNILKMVDELSNKEHDFVVFKGTLMSGYDNIQNTQAIERKASSSILSNHLTVLNQISDSKDAISGVNLDEEVMDMMRYQQSYNAASRLMTTLDQLLDKLINETGVVGR</sequence>
<feature type="domain" description="Flagellar hook-associated protein FlgK helical" evidence="10">
    <location>
        <begin position="102"/>
        <end position="369"/>
    </location>
</feature>
<dbReference type="GO" id="GO:0044780">
    <property type="term" value="P:bacterial-type flagellum assembly"/>
    <property type="evidence" value="ECO:0007669"/>
    <property type="project" value="InterPro"/>
</dbReference>
<dbReference type="Pfam" id="PF06429">
    <property type="entry name" value="Flg_bbr_C"/>
    <property type="match status" value="1"/>
</dbReference>
<dbReference type="RefSeq" id="WP_109708720.1">
    <property type="nucleotide sequence ID" value="NZ_QGDS01000001.1"/>
</dbReference>
<dbReference type="Proteomes" id="UP000254051">
    <property type="component" value="Unassembled WGS sequence"/>
</dbReference>
<evidence type="ECO:0000259" key="9">
    <source>
        <dbReference type="Pfam" id="PF06429"/>
    </source>
</evidence>
<evidence type="ECO:0000313" key="12">
    <source>
        <dbReference type="Proteomes" id="UP000254051"/>
    </source>
</evidence>
<dbReference type="InterPro" id="IPR002371">
    <property type="entry name" value="FlgK"/>
</dbReference>
<dbReference type="PANTHER" id="PTHR30033">
    <property type="entry name" value="FLAGELLAR HOOK-ASSOCIATED PROTEIN 1"/>
    <property type="match status" value="1"/>
</dbReference>
<dbReference type="GO" id="GO:0009424">
    <property type="term" value="C:bacterial-type flagellum hook"/>
    <property type="evidence" value="ECO:0007669"/>
    <property type="project" value="UniProtKB-UniRule"/>
</dbReference>
<evidence type="ECO:0000259" key="8">
    <source>
        <dbReference type="Pfam" id="PF00460"/>
    </source>
</evidence>
<dbReference type="AlphaFoldDB" id="A0A316A6K3"/>
<dbReference type="NCBIfam" id="TIGR02492">
    <property type="entry name" value="flgK_ends"/>
    <property type="match status" value="1"/>
</dbReference>
<feature type="domain" description="Flagellar basal body rod protein N-terminal" evidence="8">
    <location>
        <begin position="12"/>
        <end position="39"/>
    </location>
</feature>
<keyword evidence="11" id="KW-0282">Flagellum</keyword>
<dbReference type="OrthoDB" id="9802553at2"/>
<protein>
    <recommendedName>
        <fullName evidence="4 7">Flagellar hook-associated protein 1</fullName>
        <shortName evidence="7">HAP1</shortName>
    </recommendedName>
</protein>
<keyword evidence="6 7" id="KW-0975">Bacterial flagellum</keyword>
<evidence type="ECO:0000256" key="1">
    <source>
        <dbReference type="ARBA" id="ARBA00004365"/>
    </source>
</evidence>
<dbReference type="GO" id="GO:0005576">
    <property type="term" value="C:extracellular region"/>
    <property type="evidence" value="ECO:0007669"/>
    <property type="project" value="UniProtKB-SubCell"/>
</dbReference>
<dbReference type="Pfam" id="PF22638">
    <property type="entry name" value="FlgK_D1"/>
    <property type="match status" value="1"/>
</dbReference>
<dbReference type="GO" id="GO:0005198">
    <property type="term" value="F:structural molecule activity"/>
    <property type="evidence" value="ECO:0007669"/>
    <property type="project" value="UniProtKB-UniRule"/>
</dbReference>
<keyword evidence="5 7" id="KW-0964">Secreted</keyword>
<name>A0A316A6K3_9FIRM</name>
<dbReference type="PRINTS" id="PR01005">
    <property type="entry name" value="FLGHOOKAP1"/>
</dbReference>
<keyword evidence="12" id="KW-1185">Reference proteome</keyword>
<keyword evidence="11" id="KW-0966">Cell projection</keyword>
<evidence type="ECO:0000256" key="7">
    <source>
        <dbReference type="RuleBase" id="RU362065"/>
    </source>
</evidence>
<dbReference type="InterPro" id="IPR001444">
    <property type="entry name" value="Flag_bb_rod_N"/>
</dbReference>
<comment type="subcellular location">
    <subcellularLocation>
        <location evidence="1 7">Bacterial flagellum</location>
    </subcellularLocation>
    <subcellularLocation>
        <location evidence="2 7">Secreted</location>
    </subcellularLocation>
</comment>
<dbReference type="InterPro" id="IPR010930">
    <property type="entry name" value="Flg_bb/hook_C_dom"/>
</dbReference>
<proteinExistence type="inferred from homology"/>
<dbReference type="SUPFAM" id="SSF64518">
    <property type="entry name" value="Phase 1 flagellin"/>
    <property type="match status" value="1"/>
</dbReference>
<evidence type="ECO:0000256" key="2">
    <source>
        <dbReference type="ARBA" id="ARBA00004613"/>
    </source>
</evidence>
<feature type="domain" description="Flagellar basal-body/hook protein C-terminal" evidence="9">
    <location>
        <begin position="476"/>
        <end position="514"/>
    </location>
</feature>
<evidence type="ECO:0000256" key="5">
    <source>
        <dbReference type="ARBA" id="ARBA00022525"/>
    </source>
</evidence>
<comment type="similarity">
    <text evidence="3 7">Belongs to the flagella basal body rod proteins family.</text>
</comment>
<organism evidence="11 12">
    <name type="scientific">Faecalicatena contorta</name>
    <dbReference type="NCBI Taxonomy" id="39482"/>
    <lineage>
        <taxon>Bacteria</taxon>
        <taxon>Bacillati</taxon>
        <taxon>Bacillota</taxon>
        <taxon>Clostridia</taxon>
        <taxon>Lachnospirales</taxon>
        <taxon>Lachnospiraceae</taxon>
        <taxon>Faecalicatena</taxon>
    </lineage>
</organism>
<evidence type="ECO:0000259" key="10">
    <source>
        <dbReference type="Pfam" id="PF22638"/>
    </source>
</evidence>
<reference evidence="12" key="1">
    <citation type="submission" date="2017-07" db="EMBL/GenBank/DDBJ databases">
        <authorList>
            <person name="Varghese N."/>
            <person name="Submissions S."/>
        </authorList>
    </citation>
    <scope>NUCLEOTIDE SEQUENCE [LARGE SCALE GENOMIC DNA]</scope>
    <source>
        <strain evidence="12">NLAE-zl-C134</strain>
    </source>
</reference>
<evidence type="ECO:0000313" key="11">
    <source>
        <dbReference type="EMBL" id="SUQ12722.1"/>
    </source>
</evidence>
<dbReference type="InterPro" id="IPR053927">
    <property type="entry name" value="FlgK_helical"/>
</dbReference>
<evidence type="ECO:0000256" key="6">
    <source>
        <dbReference type="ARBA" id="ARBA00023143"/>
    </source>
</evidence>
<keyword evidence="11" id="KW-0969">Cilium</keyword>
<evidence type="ECO:0000256" key="4">
    <source>
        <dbReference type="ARBA" id="ARBA00016244"/>
    </source>
</evidence>
<dbReference type="PANTHER" id="PTHR30033:SF1">
    <property type="entry name" value="FLAGELLAR HOOK-ASSOCIATED PROTEIN 1"/>
    <property type="match status" value="1"/>
</dbReference>
<dbReference type="Pfam" id="PF00460">
    <property type="entry name" value="Flg_bb_rod"/>
    <property type="match status" value="1"/>
</dbReference>
<evidence type="ECO:0000256" key="3">
    <source>
        <dbReference type="ARBA" id="ARBA00009677"/>
    </source>
</evidence>
<accession>A0A316A6K3</accession>
<dbReference type="EMBL" id="UHJJ01000001">
    <property type="protein sequence ID" value="SUQ12722.1"/>
    <property type="molecule type" value="Genomic_DNA"/>
</dbReference>